<dbReference type="Proteomes" id="UP000499080">
    <property type="component" value="Unassembled WGS sequence"/>
</dbReference>
<dbReference type="EMBL" id="BGPR01140675">
    <property type="protein sequence ID" value="GBN67023.1"/>
    <property type="molecule type" value="Genomic_DNA"/>
</dbReference>
<proteinExistence type="predicted"/>
<sequence>MESKVQNCGASPKREHLQTEVIRFLENPIRQSKTLVKEHPNLINNIRSIFYWKSFHFTVREHFAWKANCEGKFIPRWNRELNYSSMGHARSCNAGYLKKQKQRFFE</sequence>
<reference evidence="1 2" key="1">
    <citation type="journal article" date="2019" name="Sci. Rep.">
        <title>Orb-weaving spider Araneus ventricosus genome elucidates the spidroin gene catalogue.</title>
        <authorList>
            <person name="Kono N."/>
            <person name="Nakamura H."/>
            <person name="Ohtoshi R."/>
            <person name="Moran D.A.P."/>
            <person name="Shinohara A."/>
            <person name="Yoshida Y."/>
            <person name="Fujiwara M."/>
            <person name="Mori M."/>
            <person name="Tomita M."/>
            <person name="Arakawa K."/>
        </authorList>
    </citation>
    <scope>NUCLEOTIDE SEQUENCE [LARGE SCALE GENOMIC DNA]</scope>
</reference>
<gene>
    <name evidence="1" type="ORF">AVEN_98632_1</name>
</gene>
<accession>A0A4Y2QUK0</accession>
<protein>
    <submittedName>
        <fullName evidence="1">Uncharacterized protein</fullName>
    </submittedName>
</protein>
<keyword evidence="2" id="KW-1185">Reference proteome</keyword>
<comment type="caution">
    <text evidence="1">The sequence shown here is derived from an EMBL/GenBank/DDBJ whole genome shotgun (WGS) entry which is preliminary data.</text>
</comment>
<dbReference type="AlphaFoldDB" id="A0A4Y2QUK0"/>
<organism evidence="1 2">
    <name type="scientific">Araneus ventricosus</name>
    <name type="common">Orbweaver spider</name>
    <name type="synonym">Epeira ventricosa</name>
    <dbReference type="NCBI Taxonomy" id="182803"/>
    <lineage>
        <taxon>Eukaryota</taxon>
        <taxon>Metazoa</taxon>
        <taxon>Ecdysozoa</taxon>
        <taxon>Arthropoda</taxon>
        <taxon>Chelicerata</taxon>
        <taxon>Arachnida</taxon>
        <taxon>Araneae</taxon>
        <taxon>Araneomorphae</taxon>
        <taxon>Entelegynae</taxon>
        <taxon>Araneoidea</taxon>
        <taxon>Araneidae</taxon>
        <taxon>Araneus</taxon>
    </lineage>
</organism>
<evidence type="ECO:0000313" key="1">
    <source>
        <dbReference type="EMBL" id="GBN67023.1"/>
    </source>
</evidence>
<name>A0A4Y2QUK0_ARAVE</name>
<evidence type="ECO:0000313" key="2">
    <source>
        <dbReference type="Proteomes" id="UP000499080"/>
    </source>
</evidence>